<dbReference type="OrthoDB" id="9807187at2"/>
<organism evidence="7 8">
    <name type="scientific">Phyllobacterium salinisoli</name>
    <dbReference type="NCBI Taxonomy" id="1899321"/>
    <lineage>
        <taxon>Bacteria</taxon>
        <taxon>Pseudomonadati</taxon>
        <taxon>Pseudomonadota</taxon>
        <taxon>Alphaproteobacteria</taxon>
        <taxon>Hyphomicrobiales</taxon>
        <taxon>Phyllobacteriaceae</taxon>
        <taxon>Phyllobacterium</taxon>
    </lineage>
</organism>
<dbReference type="RefSeq" id="WP_114441068.1">
    <property type="nucleotide sequence ID" value="NZ_QOZG01000005.1"/>
</dbReference>
<keyword evidence="4" id="KW-0812">Transmembrane</keyword>
<evidence type="ECO:0000256" key="1">
    <source>
        <dbReference type="ARBA" id="ARBA00004651"/>
    </source>
</evidence>
<dbReference type="NCBIfam" id="NF006520">
    <property type="entry name" value="PRK08965.1-4"/>
    <property type="match status" value="1"/>
</dbReference>
<comment type="subcellular location">
    <subcellularLocation>
        <location evidence="1">Cell membrane</location>
        <topology evidence="1">Multi-pass membrane protein</topology>
    </subcellularLocation>
</comment>
<reference evidence="7 8" key="1">
    <citation type="submission" date="2018-07" db="EMBL/GenBank/DDBJ databases">
        <title>The draft genome of Phyllobacterium salinisoli.</title>
        <authorList>
            <person name="Liu L."/>
            <person name="Li L."/>
            <person name="Zhang X."/>
            <person name="Liang L."/>
        </authorList>
    </citation>
    <scope>NUCLEOTIDE SEQUENCE [LARGE SCALE GENOMIC DNA]</scope>
    <source>
        <strain evidence="7 8">LLAN61</strain>
    </source>
</reference>
<keyword evidence="5" id="KW-1133">Transmembrane helix</keyword>
<dbReference type="Pfam" id="PF01899">
    <property type="entry name" value="MNHE"/>
    <property type="match status" value="1"/>
</dbReference>
<evidence type="ECO:0000256" key="2">
    <source>
        <dbReference type="ARBA" id="ARBA00006228"/>
    </source>
</evidence>
<keyword evidence="8" id="KW-1185">Reference proteome</keyword>
<dbReference type="PANTHER" id="PTHR34584">
    <property type="entry name" value="NA(+)/H(+) ANTIPORTER SUBUNIT E1"/>
    <property type="match status" value="1"/>
</dbReference>
<name>A0A368K487_9HYPH</name>
<protein>
    <submittedName>
        <fullName evidence="7">Na+/H+ antiporter subunit E</fullName>
    </submittedName>
</protein>
<sequence>MTRLLPYPLLTLALLLMWLLLNGLSVGQVLLGTVVAISATWAMRTLDPWKSRIRSWRAVAILFGRVSIDVVSSNFDAARLILVRGGRARPAFVRVPLALQDPTGLAVLACILTGMPGTAWIEYNAASGELLMHVLDMDAEEHWRDLVKDRYETPLREIFE</sequence>
<dbReference type="GO" id="GO:0008324">
    <property type="term" value="F:monoatomic cation transmembrane transporter activity"/>
    <property type="evidence" value="ECO:0007669"/>
    <property type="project" value="InterPro"/>
</dbReference>
<dbReference type="GO" id="GO:0005886">
    <property type="term" value="C:plasma membrane"/>
    <property type="evidence" value="ECO:0007669"/>
    <property type="project" value="UniProtKB-SubCell"/>
</dbReference>
<comment type="caution">
    <text evidence="7">The sequence shown here is derived from an EMBL/GenBank/DDBJ whole genome shotgun (WGS) entry which is preliminary data.</text>
</comment>
<accession>A0A368K487</accession>
<evidence type="ECO:0000313" key="8">
    <source>
        <dbReference type="Proteomes" id="UP000253420"/>
    </source>
</evidence>
<evidence type="ECO:0000256" key="3">
    <source>
        <dbReference type="ARBA" id="ARBA00022475"/>
    </source>
</evidence>
<keyword evidence="3" id="KW-1003">Cell membrane</keyword>
<dbReference type="PANTHER" id="PTHR34584:SF1">
    <property type="entry name" value="NA(+)_H(+) ANTIPORTER SUBUNIT E1"/>
    <property type="match status" value="1"/>
</dbReference>
<gene>
    <name evidence="7" type="ORF">DUT91_14385</name>
</gene>
<evidence type="ECO:0000256" key="4">
    <source>
        <dbReference type="ARBA" id="ARBA00022692"/>
    </source>
</evidence>
<dbReference type="Proteomes" id="UP000253420">
    <property type="component" value="Unassembled WGS sequence"/>
</dbReference>
<proteinExistence type="inferred from homology"/>
<evidence type="ECO:0000313" key="7">
    <source>
        <dbReference type="EMBL" id="RCS23455.1"/>
    </source>
</evidence>
<dbReference type="EMBL" id="QOZG01000005">
    <property type="protein sequence ID" value="RCS23455.1"/>
    <property type="molecule type" value="Genomic_DNA"/>
</dbReference>
<evidence type="ECO:0000256" key="6">
    <source>
        <dbReference type="ARBA" id="ARBA00023136"/>
    </source>
</evidence>
<comment type="similarity">
    <text evidence="2">Belongs to the CPA3 antiporters (TC 2.A.63) subunit E family.</text>
</comment>
<dbReference type="AlphaFoldDB" id="A0A368K487"/>
<evidence type="ECO:0000256" key="5">
    <source>
        <dbReference type="ARBA" id="ARBA00022989"/>
    </source>
</evidence>
<dbReference type="InterPro" id="IPR002758">
    <property type="entry name" value="Cation_antiport_E"/>
</dbReference>
<dbReference type="PIRSF" id="PIRSF019239">
    <property type="entry name" value="MrpE"/>
    <property type="match status" value="1"/>
</dbReference>
<keyword evidence="6" id="KW-0472">Membrane</keyword>